<sequence length="60" mass="7088">METMKLSTLILTVCPDWYDLLRKEELDSEIIVTDLQALKREDISEIIGQTIQHHHRAPYH</sequence>
<evidence type="ECO:0000313" key="2">
    <source>
        <dbReference type="Proteomes" id="UP001185012"/>
    </source>
</evidence>
<accession>A0ABU1IU15</accession>
<dbReference type="RefSeq" id="WP_309868441.1">
    <property type="nucleotide sequence ID" value="NZ_JAVDQG010000009.1"/>
</dbReference>
<gene>
    <name evidence="1" type="ORF">JOE21_003429</name>
</gene>
<proteinExistence type="predicted"/>
<reference evidence="1 2" key="1">
    <citation type="submission" date="2023-07" db="EMBL/GenBank/DDBJ databases">
        <title>Genomic Encyclopedia of Type Strains, Phase IV (KMG-IV): sequencing the most valuable type-strain genomes for metagenomic binning, comparative biology and taxonomic classification.</title>
        <authorList>
            <person name="Goeker M."/>
        </authorList>
    </citation>
    <scope>NUCLEOTIDE SEQUENCE [LARGE SCALE GENOMIC DNA]</scope>
    <source>
        <strain evidence="1 2">DSM 45903</strain>
    </source>
</reference>
<protein>
    <submittedName>
        <fullName evidence="1">Uncharacterized protein</fullName>
    </submittedName>
</protein>
<name>A0ABU1IU15_9BACL</name>
<organism evidence="1 2">
    <name type="scientific">Desmospora profundinema</name>
    <dbReference type="NCBI Taxonomy" id="1571184"/>
    <lineage>
        <taxon>Bacteria</taxon>
        <taxon>Bacillati</taxon>
        <taxon>Bacillota</taxon>
        <taxon>Bacilli</taxon>
        <taxon>Bacillales</taxon>
        <taxon>Thermoactinomycetaceae</taxon>
        <taxon>Desmospora</taxon>
    </lineage>
</organism>
<dbReference type="Proteomes" id="UP001185012">
    <property type="component" value="Unassembled WGS sequence"/>
</dbReference>
<evidence type="ECO:0000313" key="1">
    <source>
        <dbReference type="EMBL" id="MDR6227414.1"/>
    </source>
</evidence>
<keyword evidence="2" id="KW-1185">Reference proteome</keyword>
<comment type="caution">
    <text evidence="1">The sequence shown here is derived from an EMBL/GenBank/DDBJ whole genome shotgun (WGS) entry which is preliminary data.</text>
</comment>
<dbReference type="EMBL" id="JAVDQG010000009">
    <property type="protein sequence ID" value="MDR6227414.1"/>
    <property type="molecule type" value="Genomic_DNA"/>
</dbReference>